<name>A0A9P4MRI2_9PLEO</name>
<dbReference type="Proteomes" id="UP000799536">
    <property type="component" value="Unassembled WGS sequence"/>
</dbReference>
<sequence>MSELPQLRAGLALPNLNNCMRQLAGLLIRKYEHHDHKRHDDGDAETQQDRTGTGLHFTSHRHLSSLPTLFAYRMATVLPNGSLSLFLSLSLSPLLFSRAQQRQQPLLQTADTRPGVHLRRACSLILPYEKLRAPEITLCTMLYMYKLPAKQHTFLPAAHSAIYVSATQQNGTFKNKTTV</sequence>
<evidence type="ECO:0000313" key="1">
    <source>
        <dbReference type="EMBL" id="KAF2200451.1"/>
    </source>
</evidence>
<organism evidence="1 2">
    <name type="scientific">Delitschia confertaspora ATCC 74209</name>
    <dbReference type="NCBI Taxonomy" id="1513339"/>
    <lineage>
        <taxon>Eukaryota</taxon>
        <taxon>Fungi</taxon>
        <taxon>Dikarya</taxon>
        <taxon>Ascomycota</taxon>
        <taxon>Pezizomycotina</taxon>
        <taxon>Dothideomycetes</taxon>
        <taxon>Pleosporomycetidae</taxon>
        <taxon>Pleosporales</taxon>
        <taxon>Delitschiaceae</taxon>
        <taxon>Delitschia</taxon>
    </lineage>
</organism>
<proteinExistence type="predicted"/>
<keyword evidence="2" id="KW-1185">Reference proteome</keyword>
<reference evidence="1" key="1">
    <citation type="journal article" date="2020" name="Stud. Mycol.">
        <title>101 Dothideomycetes genomes: a test case for predicting lifestyles and emergence of pathogens.</title>
        <authorList>
            <person name="Haridas S."/>
            <person name="Albert R."/>
            <person name="Binder M."/>
            <person name="Bloem J."/>
            <person name="Labutti K."/>
            <person name="Salamov A."/>
            <person name="Andreopoulos B."/>
            <person name="Baker S."/>
            <person name="Barry K."/>
            <person name="Bills G."/>
            <person name="Bluhm B."/>
            <person name="Cannon C."/>
            <person name="Castanera R."/>
            <person name="Culley D."/>
            <person name="Daum C."/>
            <person name="Ezra D."/>
            <person name="Gonzalez J."/>
            <person name="Henrissat B."/>
            <person name="Kuo A."/>
            <person name="Liang C."/>
            <person name="Lipzen A."/>
            <person name="Lutzoni F."/>
            <person name="Magnuson J."/>
            <person name="Mondo S."/>
            <person name="Nolan M."/>
            <person name="Ohm R."/>
            <person name="Pangilinan J."/>
            <person name="Park H.-J."/>
            <person name="Ramirez L."/>
            <person name="Alfaro M."/>
            <person name="Sun H."/>
            <person name="Tritt A."/>
            <person name="Yoshinaga Y."/>
            <person name="Zwiers L.-H."/>
            <person name="Turgeon B."/>
            <person name="Goodwin S."/>
            <person name="Spatafora J."/>
            <person name="Crous P."/>
            <person name="Grigoriev I."/>
        </authorList>
    </citation>
    <scope>NUCLEOTIDE SEQUENCE</scope>
    <source>
        <strain evidence="1">ATCC 74209</strain>
    </source>
</reference>
<comment type="caution">
    <text evidence="1">The sequence shown here is derived from an EMBL/GenBank/DDBJ whole genome shotgun (WGS) entry which is preliminary data.</text>
</comment>
<dbReference type="AlphaFoldDB" id="A0A9P4MRI2"/>
<evidence type="ECO:0000313" key="2">
    <source>
        <dbReference type="Proteomes" id="UP000799536"/>
    </source>
</evidence>
<dbReference type="EMBL" id="ML994022">
    <property type="protein sequence ID" value="KAF2200451.1"/>
    <property type="molecule type" value="Genomic_DNA"/>
</dbReference>
<accession>A0A9P4MRI2</accession>
<gene>
    <name evidence="1" type="ORF">GQ43DRAFT_489375</name>
</gene>
<protein>
    <submittedName>
        <fullName evidence="1">Uncharacterized protein</fullName>
    </submittedName>
</protein>